<dbReference type="AlphaFoldDB" id="A0AAD3SPB6"/>
<keyword evidence="1" id="KW-0472">Membrane</keyword>
<name>A0AAD3SPB6_NEPGR</name>
<keyword evidence="1" id="KW-0812">Transmembrane</keyword>
<comment type="caution">
    <text evidence="2">The sequence shown here is derived from an EMBL/GenBank/DDBJ whole genome shotgun (WGS) entry which is preliminary data.</text>
</comment>
<evidence type="ECO:0000313" key="3">
    <source>
        <dbReference type="Proteomes" id="UP001279734"/>
    </source>
</evidence>
<sequence length="147" mass="15793">MAGRKEVSVVFGSTNSNRRKVAVNSPVVEVLWMGVTVLIDSTVVVMVPVLVACCIADILEDDVGWEMTKNTYNKVFTMVFLTTTTIFTASVDPNIDTTTTTLPQPPSLSLSVATTTVITIVPTVVTITAFATAITTASIGDYDQHKY</sequence>
<gene>
    <name evidence="2" type="ORF">Nepgr_016033</name>
</gene>
<feature type="transmembrane region" description="Helical" evidence="1">
    <location>
        <begin position="30"/>
        <end position="59"/>
    </location>
</feature>
<dbReference type="Proteomes" id="UP001279734">
    <property type="component" value="Unassembled WGS sequence"/>
</dbReference>
<keyword evidence="1" id="KW-1133">Transmembrane helix</keyword>
<dbReference type="EMBL" id="BSYO01000013">
    <property type="protein sequence ID" value="GMH14192.1"/>
    <property type="molecule type" value="Genomic_DNA"/>
</dbReference>
<reference evidence="2" key="1">
    <citation type="submission" date="2023-05" db="EMBL/GenBank/DDBJ databases">
        <title>Nepenthes gracilis genome sequencing.</title>
        <authorList>
            <person name="Fukushima K."/>
        </authorList>
    </citation>
    <scope>NUCLEOTIDE SEQUENCE</scope>
    <source>
        <strain evidence="2">SING2019-196</strain>
    </source>
</reference>
<feature type="transmembrane region" description="Helical" evidence="1">
    <location>
        <begin position="71"/>
        <end position="91"/>
    </location>
</feature>
<protein>
    <submittedName>
        <fullName evidence="2">Uncharacterized protein</fullName>
    </submittedName>
</protein>
<feature type="transmembrane region" description="Helical" evidence="1">
    <location>
        <begin position="111"/>
        <end position="137"/>
    </location>
</feature>
<evidence type="ECO:0000313" key="2">
    <source>
        <dbReference type="EMBL" id="GMH14192.1"/>
    </source>
</evidence>
<organism evidence="2 3">
    <name type="scientific">Nepenthes gracilis</name>
    <name type="common">Slender pitcher plant</name>
    <dbReference type="NCBI Taxonomy" id="150966"/>
    <lineage>
        <taxon>Eukaryota</taxon>
        <taxon>Viridiplantae</taxon>
        <taxon>Streptophyta</taxon>
        <taxon>Embryophyta</taxon>
        <taxon>Tracheophyta</taxon>
        <taxon>Spermatophyta</taxon>
        <taxon>Magnoliopsida</taxon>
        <taxon>eudicotyledons</taxon>
        <taxon>Gunneridae</taxon>
        <taxon>Pentapetalae</taxon>
        <taxon>Caryophyllales</taxon>
        <taxon>Nepenthaceae</taxon>
        <taxon>Nepenthes</taxon>
    </lineage>
</organism>
<evidence type="ECO:0000256" key="1">
    <source>
        <dbReference type="SAM" id="Phobius"/>
    </source>
</evidence>
<accession>A0AAD3SPB6</accession>
<keyword evidence="3" id="KW-1185">Reference proteome</keyword>
<proteinExistence type="predicted"/>